<dbReference type="RefSeq" id="YP_008126542.1">
    <property type="nucleotide sequence ID" value="NC_021537.1"/>
</dbReference>
<dbReference type="EMBL" id="HQ332141">
    <property type="protein sequence ID" value="AGN33795.1"/>
    <property type="molecule type" value="Genomic_DNA"/>
</dbReference>
<gene>
    <name evidence="1" type="ORF">HALG_00007</name>
</gene>
<reference evidence="1 2" key="1">
    <citation type="submission" date="2010-09" db="EMBL/GenBank/DDBJ databases">
        <title>The Genome Sequence of Halorubrum phage CGphi46.</title>
        <authorList>
            <consortium name="The Broad Institute Genome Sequencing Platform"/>
            <person name="Henn M.R."/>
            <person name="Dillon J."/>
            <person name="Levin J."/>
            <person name="Malboeuf C."/>
            <person name="Casali M."/>
            <person name="Russ C."/>
            <person name="Lennon N."/>
            <person name="Chapman S.B."/>
            <person name="Erlich R."/>
            <person name="Young S.K."/>
            <person name="Yandava C."/>
            <person name="Zeng Q."/>
            <person name="Fitzgerald M.F."/>
            <person name="Alvarado L."/>
            <person name="Anderson S."/>
            <person name="Berlin A."/>
            <person name="Chen Z."/>
            <person name="Freedman E."/>
            <person name="Gellesch M."/>
            <person name="Goldberg J."/>
            <person name="Green L."/>
            <person name="Griggs A."/>
            <person name="Gujja S."/>
            <person name="Heilman E."/>
            <person name="Heiman D."/>
            <person name="Hollinger A."/>
            <person name="Howarth C."/>
            <person name="Larson L."/>
            <person name="Mehta T."/>
            <person name="Neiman D."/>
            <person name="Pearson M."/>
            <person name="Roberts A."/>
            <person name="Ryan E."/>
            <person name="Saif S."/>
            <person name="Shea T."/>
            <person name="Shenoy N."/>
            <person name="Sisk P."/>
            <person name="Stolte C."/>
            <person name="Sykes S."/>
            <person name="White J."/>
            <person name="Haas B."/>
            <person name="Nusbaum C."/>
            <person name="Birren B."/>
        </authorList>
    </citation>
    <scope>NUCLEOTIDE SEQUENCE [LARGE SCALE GENOMIC DNA]</scope>
    <source>
        <strain evidence="1 2">CGphi46</strain>
    </source>
</reference>
<keyword evidence="2" id="KW-1185">Reference proteome</keyword>
<accession>R9TNP4</accession>
<evidence type="ECO:0000313" key="2">
    <source>
        <dbReference type="Proteomes" id="UP000202528"/>
    </source>
</evidence>
<dbReference type="Gene3D" id="3.30.420.240">
    <property type="match status" value="1"/>
</dbReference>
<dbReference type="KEGG" id="vg:16045708"/>
<evidence type="ECO:0008006" key="3">
    <source>
        <dbReference type="Google" id="ProtNLM"/>
    </source>
</evidence>
<name>R9TNP4_9CAUD</name>
<dbReference type="Gene3D" id="3.40.50.300">
    <property type="entry name" value="P-loop containing nucleotide triphosphate hydrolases"/>
    <property type="match status" value="1"/>
</dbReference>
<sequence>MSAVPDTPAGAPPPERYTDGEDRYVNFAEDFLGLQLAPTQKRILRAIANHQRVVVVSGNGVGKSFSVGMGVLGFLFTNPDSFVIGTSGSYGQFVDAMWRSMIDEMFEPAQETHDLPGSVTWGQQPSLEITKNWYAKIVSPKKPKGLEGRHAEAGMVVIEEADSEEITSKHLSSARSTATSEDDRIVVVANPPEDETDVVADLLDNDRYHTIQFSSFESHNAQVDAGVEDSEKIPGLVDLHTIKEDWEDYNDEEWPGWDEARTAHKRRDDLAVDWYRRRAGVIPKENAAETRPWYLDDVKAAVGRSVPPEMAPDRPAAVGVDLARKGGDRTVVGLLYEDHARFTEWSHTDHNQNYARISKAIEQLDNTPPIAVDAVGEGSGVADRLADRYGTVVRFKAGQKALQENEYYNRWTEGLDRLGQRLGETAIENADAREQLFAAARVLELTEKRRRSGDLLRATPKSELKEHLGESPDHLDTLVMGAWVAPLANRRGSGDNSSGVSYL</sequence>
<evidence type="ECO:0000313" key="1">
    <source>
        <dbReference type="EMBL" id="AGN33795.1"/>
    </source>
</evidence>
<dbReference type="GeneID" id="16045708"/>
<dbReference type="InterPro" id="IPR027417">
    <property type="entry name" value="P-loop_NTPase"/>
</dbReference>
<protein>
    <recommendedName>
        <fullName evidence="3">Terminase large subunit</fullName>
    </recommendedName>
</protein>
<organism evidence="1 2">
    <name type="scientific">Halorubrum virus CGphi46</name>
    <dbReference type="NCBI Taxonomy" id="754066"/>
    <lineage>
        <taxon>Viruses</taxon>
        <taxon>Duplodnaviria</taxon>
        <taxon>Heunggongvirae</taxon>
        <taxon>Uroviricota</taxon>
        <taxon>Caudoviricetes</taxon>
        <taxon>Kirjokansivirales</taxon>
        <taxon>Graaviviridae</taxon>
        <taxon>Seejivirus</taxon>
        <taxon>Seejivirus salhabitans</taxon>
    </lineage>
</organism>
<proteinExistence type="predicted"/>
<dbReference type="Proteomes" id="UP000202528">
    <property type="component" value="Segment"/>
</dbReference>